<name>A0A242CEN2_9ENTE</name>
<evidence type="ECO:0000256" key="1">
    <source>
        <dbReference type="SAM" id="Phobius"/>
    </source>
</evidence>
<evidence type="ECO:0000313" key="4">
    <source>
        <dbReference type="Proteomes" id="UP000195139"/>
    </source>
</evidence>
<keyword evidence="4" id="KW-1185">Reference proteome</keyword>
<evidence type="ECO:0000313" key="2">
    <source>
        <dbReference type="EMBL" id="MEI5994101.1"/>
    </source>
</evidence>
<gene>
    <name evidence="3" type="ORF">A5880_001578</name>
    <name evidence="2" type="ORF">A5880_001659</name>
</gene>
<feature type="transmembrane region" description="Helical" evidence="1">
    <location>
        <begin position="12"/>
        <end position="34"/>
    </location>
</feature>
<dbReference type="RefSeq" id="WP_086330514.1">
    <property type="nucleotide sequence ID" value="NZ_NGLE02000001.1"/>
</dbReference>
<protein>
    <submittedName>
        <fullName evidence="3">Uncharacterized protein</fullName>
    </submittedName>
</protein>
<organism evidence="3">
    <name type="scientific">Candidatus Enterococcus mansonii</name>
    <dbReference type="NCBI Taxonomy" id="1834181"/>
    <lineage>
        <taxon>Bacteria</taxon>
        <taxon>Bacillati</taxon>
        <taxon>Bacillota</taxon>
        <taxon>Bacilli</taxon>
        <taxon>Lactobacillales</taxon>
        <taxon>Enterococcaceae</taxon>
        <taxon>Enterococcus</taxon>
    </lineage>
</organism>
<comment type="caution">
    <text evidence="3">The sequence shown here is derived from an EMBL/GenBank/DDBJ whole genome shotgun (WGS) entry which is preliminary data.</text>
</comment>
<dbReference type="EMBL" id="NGLE02000001">
    <property type="protein sequence ID" value="MEI5994101.1"/>
    <property type="molecule type" value="Genomic_DNA"/>
</dbReference>
<dbReference type="AlphaFoldDB" id="A0A242CEN2"/>
<keyword evidence="1" id="KW-0812">Transmembrane</keyword>
<keyword evidence="1" id="KW-0472">Membrane</keyword>
<dbReference type="EMBL" id="NGLE01000002">
    <property type="protein sequence ID" value="OTO08578.1"/>
    <property type="molecule type" value="Genomic_DNA"/>
</dbReference>
<evidence type="ECO:0000313" key="3">
    <source>
        <dbReference type="EMBL" id="OTO08578.1"/>
    </source>
</evidence>
<accession>A0A242CEN2</accession>
<sequence>MKEKNNKKKKMWKVLLSVGIIVMLIGGGVTLYLYNKVGEIPKDGKIVGDQEMQKMIEDAEKNGAKVEIVE</sequence>
<keyword evidence="1" id="KW-1133">Transmembrane helix</keyword>
<dbReference type="STRING" id="1834181.A5880_001578"/>
<reference evidence="2 4" key="2">
    <citation type="submission" date="2018-07" db="EMBL/GenBank/DDBJ databases">
        <title>The Genome Sequence of Enterococcus sp. DIV0659b.</title>
        <authorList>
            <consortium name="The Broad Institute Genomics Platform"/>
            <consortium name="The Broad Institute Genomic Center for Infectious Diseases"/>
            <person name="Earl A."/>
            <person name="Manson A."/>
            <person name="Schwartman J."/>
            <person name="Gilmore M."/>
            <person name="Abouelleil A."/>
            <person name="Cao P."/>
            <person name="Chapman S."/>
            <person name="Cusick C."/>
            <person name="Shea T."/>
            <person name="Young S."/>
            <person name="Neafsey D."/>
            <person name="Nusbaum C."/>
            <person name="Birren B."/>
        </authorList>
    </citation>
    <scope>NUCLEOTIDE SEQUENCE [LARGE SCALE GENOMIC DNA]</scope>
    <source>
        <strain evidence="2 4">4G2_DIV0659</strain>
    </source>
</reference>
<reference evidence="3" key="1">
    <citation type="submission" date="2017-05" db="EMBL/GenBank/DDBJ databases">
        <title>The Genome Sequence of Enterococcus sp. 4G2_DIV0659.</title>
        <authorList>
            <consortium name="The Broad Institute Genomics Platform"/>
            <consortium name="The Broad Institute Genomic Center for Infectious Diseases"/>
            <person name="Earl A."/>
            <person name="Manson A."/>
            <person name="Schwartman J."/>
            <person name="Gilmore M."/>
            <person name="Abouelleil A."/>
            <person name="Cao P."/>
            <person name="Chapman S."/>
            <person name="Cusick C."/>
            <person name="Shea T."/>
            <person name="Young S."/>
            <person name="Neafsey D."/>
            <person name="Nusbaum C."/>
            <person name="Birren B."/>
        </authorList>
    </citation>
    <scope>NUCLEOTIDE SEQUENCE [LARGE SCALE GENOMIC DNA]</scope>
    <source>
        <strain evidence="3">4G2_DIV0659</strain>
    </source>
</reference>
<proteinExistence type="predicted"/>
<dbReference type="Proteomes" id="UP000195139">
    <property type="component" value="Unassembled WGS sequence"/>
</dbReference>